<dbReference type="GO" id="GO:0016747">
    <property type="term" value="F:acyltransferase activity, transferring groups other than amino-acyl groups"/>
    <property type="evidence" value="ECO:0007669"/>
    <property type="project" value="InterPro"/>
</dbReference>
<dbReference type="SUPFAM" id="SSF55729">
    <property type="entry name" value="Acyl-CoA N-acyltransferases (Nat)"/>
    <property type="match status" value="1"/>
</dbReference>
<dbReference type="InterPro" id="IPR000182">
    <property type="entry name" value="GNAT_dom"/>
</dbReference>
<dbReference type="CDD" id="cd04301">
    <property type="entry name" value="NAT_SF"/>
    <property type="match status" value="1"/>
</dbReference>
<dbReference type="EMBL" id="MU864524">
    <property type="protein sequence ID" value="KAK4183777.1"/>
    <property type="molecule type" value="Genomic_DNA"/>
</dbReference>
<protein>
    <submittedName>
        <fullName evidence="2">Gcn5-related n-acetyltransferase</fullName>
    </submittedName>
</protein>
<keyword evidence="3" id="KW-1185">Reference proteome</keyword>
<organism evidence="2 3">
    <name type="scientific">Podospora australis</name>
    <dbReference type="NCBI Taxonomy" id="1536484"/>
    <lineage>
        <taxon>Eukaryota</taxon>
        <taxon>Fungi</taxon>
        <taxon>Dikarya</taxon>
        <taxon>Ascomycota</taxon>
        <taxon>Pezizomycotina</taxon>
        <taxon>Sordariomycetes</taxon>
        <taxon>Sordariomycetidae</taxon>
        <taxon>Sordariales</taxon>
        <taxon>Podosporaceae</taxon>
        <taxon>Podospora</taxon>
    </lineage>
</organism>
<gene>
    <name evidence="2" type="ORF">QBC35DRAFT_507314</name>
</gene>
<name>A0AAN6WP11_9PEZI</name>
<comment type="caution">
    <text evidence="2">The sequence shown here is derived from an EMBL/GenBank/DDBJ whole genome shotgun (WGS) entry which is preliminary data.</text>
</comment>
<dbReference type="PROSITE" id="PS51186">
    <property type="entry name" value="GNAT"/>
    <property type="match status" value="1"/>
</dbReference>
<reference evidence="2" key="2">
    <citation type="submission" date="2023-05" db="EMBL/GenBank/DDBJ databases">
        <authorList>
            <consortium name="Lawrence Berkeley National Laboratory"/>
            <person name="Steindorff A."/>
            <person name="Hensen N."/>
            <person name="Bonometti L."/>
            <person name="Westerberg I."/>
            <person name="Brannstrom I.O."/>
            <person name="Guillou S."/>
            <person name="Cros-Aarteil S."/>
            <person name="Calhoun S."/>
            <person name="Haridas S."/>
            <person name="Kuo A."/>
            <person name="Mondo S."/>
            <person name="Pangilinan J."/>
            <person name="Riley R."/>
            <person name="Labutti K."/>
            <person name="Andreopoulos B."/>
            <person name="Lipzen A."/>
            <person name="Chen C."/>
            <person name="Yanf M."/>
            <person name="Daum C."/>
            <person name="Ng V."/>
            <person name="Clum A."/>
            <person name="Ohm R."/>
            <person name="Martin F."/>
            <person name="Silar P."/>
            <person name="Natvig D."/>
            <person name="Lalanne C."/>
            <person name="Gautier V."/>
            <person name="Ament-Velasquez S.L."/>
            <person name="Kruys A."/>
            <person name="Hutchinson M.I."/>
            <person name="Powell A.J."/>
            <person name="Barry K."/>
            <person name="Miller A.N."/>
            <person name="Grigoriev I.V."/>
            <person name="Debuchy R."/>
            <person name="Gladieux P."/>
            <person name="Thoren M.H."/>
            <person name="Johannesson H."/>
        </authorList>
    </citation>
    <scope>NUCLEOTIDE SEQUENCE</scope>
    <source>
        <strain evidence="2">PSN309</strain>
    </source>
</reference>
<dbReference type="Gene3D" id="3.40.630.30">
    <property type="match status" value="1"/>
</dbReference>
<dbReference type="InterPro" id="IPR016181">
    <property type="entry name" value="Acyl_CoA_acyltransferase"/>
</dbReference>
<dbReference type="AlphaFoldDB" id="A0AAN6WP11"/>
<dbReference type="Pfam" id="PF00583">
    <property type="entry name" value="Acetyltransf_1"/>
    <property type="match status" value="1"/>
</dbReference>
<dbReference type="Proteomes" id="UP001302126">
    <property type="component" value="Unassembled WGS sequence"/>
</dbReference>
<proteinExistence type="predicted"/>
<evidence type="ECO:0000313" key="2">
    <source>
        <dbReference type="EMBL" id="KAK4183777.1"/>
    </source>
</evidence>
<evidence type="ECO:0000259" key="1">
    <source>
        <dbReference type="PROSITE" id="PS51186"/>
    </source>
</evidence>
<accession>A0AAN6WP11</accession>
<sequence length="179" mass="19816">MTTWRKMKPNDINAVHKIGNIIHAALPEDQSIPAERLRLFPDGCLVLASPSTNTEDDNNAAEEEEVIGGYIISHPIKHRQPPPLNTLLGDIPIDADQFYLHDVAILPEFRGKGLAAMGIAMALVEADKRFQTTCLVSVYGTAKFWGRFGFAPVEDVGAALKEKVRGYGEDAIFMERRNK</sequence>
<evidence type="ECO:0000313" key="3">
    <source>
        <dbReference type="Proteomes" id="UP001302126"/>
    </source>
</evidence>
<reference evidence="2" key="1">
    <citation type="journal article" date="2023" name="Mol. Phylogenet. Evol.">
        <title>Genome-scale phylogeny and comparative genomics of the fungal order Sordariales.</title>
        <authorList>
            <person name="Hensen N."/>
            <person name="Bonometti L."/>
            <person name="Westerberg I."/>
            <person name="Brannstrom I.O."/>
            <person name="Guillou S."/>
            <person name="Cros-Aarteil S."/>
            <person name="Calhoun S."/>
            <person name="Haridas S."/>
            <person name="Kuo A."/>
            <person name="Mondo S."/>
            <person name="Pangilinan J."/>
            <person name="Riley R."/>
            <person name="LaButti K."/>
            <person name="Andreopoulos B."/>
            <person name="Lipzen A."/>
            <person name="Chen C."/>
            <person name="Yan M."/>
            <person name="Daum C."/>
            <person name="Ng V."/>
            <person name="Clum A."/>
            <person name="Steindorff A."/>
            <person name="Ohm R.A."/>
            <person name="Martin F."/>
            <person name="Silar P."/>
            <person name="Natvig D.O."/>
            <person name="Lalanne C."/>
            <person name="Gautier V."/>
            <person name="Ament-Velasquez S.L."/>
            <person name="Kruys A."/>
            <person name="Hutchinson M.I."/>
            <person name="Powell A.J."/>
            <person name="Barry K."/>
            <person name="Miller A.N."/>
            <person name="Grigoriev I.V."/>
            <person name="Debuchy R."/>
            <person name="Gladieux P."/>
            <person name="Hiltunen Thoren M."/>
            <person name="Johannesson H."/>
        </authorList>
    </citation>
    <scope>NUCLEOTIDE SEQUENCE</scope>
    <source>
        <strain evidence="2">PSN309</strain>
    </source>
</reference>
<feature type="domain" description="N-acetyltransferase" evidence="1">
    <location>
        <begin position="2"/>
        <end position="179"/>
    </location>
</feature>